<evidence type="ECO:0000256" key="2">
    <source>
        <dbReference type="SAM" id="MobiDB-lite"/>
    </source>
</evidence>
<feature type="domain" description="LEM" evidence="4">
    <location>
        <begin position="297"/>
        <end position="341"/>
    </location>
</feature>
<dbReference type="SUPFAM" id="SSF63451">
    <property type="entry name" value="LEM domain"/>
    <property type="match status" value="1"/>
</dbReference>
<protein>
    <submittedName>
        <fullName evidence="6">LEM domain-containing protein</fullName>
    </submittedName>
</protein>
<dbReference type="PROSITE" id="PS50297">
    <property type="entry name" value="ANK_REP_REGION"/>
    <property type="match status" value="1"/>
</dbReference>
<keyword evidence="5" id="KW-1185">Reference proteome</keyword>
<dbReference type="InterPro" id="IPR034998">
    <property type="entry name" value="ANKLE1"/>
</dbReference>
<dbReference type="PROSITE" id="PS50954">
    <property type="entry name" value="LEM"/>
    <property type="match status" value="1"/>
</dbReference>
<dbReference type="InterPro" id="IPR002110">
    <property type="entry name" value="Ankyrin_rpt"/>
</dbReference>
<dbReference type="InterPro" id="IPR036770">
    <property type="entry name" value="Ankyrin_rpt-contain_sf"/>
</dbReference>
<dbReference type="GO" id="GO:0005737">
    <property type="term" value="C:cytoplasm"/>
    <property type="evidence" value="ECO:0007669"/>
    <property type="project" value="TreeGrafter"/>
</dbReference>
<dbReference type="Pfam" id="PF12796">
    <property type="entry name" value="Ank_2"/>
    <property type="match status" value="1"/>
</dbReference>
<keyword evidence="3" id="KW-0472">Membrane</keyword>
<evidence type="ECO:0000313" key="5">
    <source>
        <dbReference type="Proteomes" id="UP000095287"/>
    </source>
</evidence>
<feature type="region of interest" description="Disordered" evidence="2">
    <location>
        <begin position="201"/>
        <end position="237"/>
    </location>
</feature>
<dbReference type="InterPro" id="IPR003887">
    <property type="entry name" value="LEM_dom"/>
</dbReference>
<dbReference type="PROSITE" id="PS50088">
    <property type="entry name" value="ANK_REPEAT"/>
    <property type="match status" value="1"/>
</dbReference>
<dbReference type="GO" id="GO:0000712">
    <property type="term" value="P:resolution of meiotic recombination intermediates"/>
    <property type="evidence" value="ECO:0007669"/>
    <property type="project" value="TreeGrafter"/>
</dbReference>
<dbReference type="WBParaSite" id="L893_g5878.t1">
    <property type="protein sequence ID" value="L893_g5878.t1"/>
    <property type="gene ID" value="L893_g5878"/>
</dbReference>
<dbReference type="GO" id="GO:0004520">
    <property type="term" value="F:DNA endonuclease activity"/>
    <property type="evidence" value="ECO:0007669"/>
    <property type="project" value="TreeGrafter"/>
</dbReference>
<sequence length="543" mass="61835">MLEVVKESDPGSLLFYVCLWILSVVRVLCPNALLTLEKEEMIVEPEALRKLQEERRNRKSNLSLLHLLAGSDSQDAVESARYLLETKQYDVNCREEEGITALHVAANWSNLAMCHVLLAYGADPDLEDEEGRTALGLAEGRTREFLLKYRKMPKKKRRSLVRRFWDVLKPTKGAVVRKFGPRRLCRSLGGCLIALADSNKPRRIHSPAPPESEMKTEEEPKAEEAEQPAPSSQEETFHDALEDAFVTTRRKRKPADLPEGPVPEVPSTSKMYPELPLETTLEYLTCDEDEEEAVVIPDWIKSLSDRHLRMRLVTLKQKVGPITTETRLLYQRRLALMMKDSSTANTVTYSAPLQRLLEGKPPNVGRTLDKIVRGAFRSDIASPHQRQGNNAAFFCYLLIDPKLVQFPADCSLQEFVGAIFYVGKGKKSRPVQHLVDAARSRSSNNPRSDKLRRILDLWDGGRGVVSLQVFQNVISVESHCREAAMLDAIGIRHLTNLKRGEYYDVCVHWNSRQREEFGAFLIHSAWQIFRIEGSREIFEKDVF</sequence>
<feature type="compositionally biased region" description="Basic and acidic residues" evidence="2">
    <location>
        <begin position="212"/>
        <end position="224"/>
    </location>
</feature>
<dbReference type="SMART" id="SM00248">
    <property type="entry name" value="ANK"/>
    <property type="match status" value="2"/>
</dbReference>
<feature type="region of interest" description="Disordered" evidence="2">
    <location>
        <begin position="249"/>
        <end position="270"/>
    </location>
</feature>
<keyword evidence="1" id="KW-0040">ANK repeat</keyword>
<keyword evidence="3" id="KW-1133">Transmembrane helix</keyword>
<dbReference type="CDD" id="cd10454">
    <property type="entry name" value="GIY-YIG_COG3680_Meta"/>
    <property type="match status" value="1"/>
</dbReference>
<dbReference type="InterPro" id="IPR011015">
    <property type="entry name" value="LEM/LEM-like_dom_sf"/>
</dbReference>
<dbReference type="Pfam" id="PF22945">
    <property type="entry name" value="LEM-3_GIY-YIG"/>
    <property type="match status" value="1"/>
</dbReference>
<evidence type="ECO:0000259" key="4">
    <source>
        <dbReference type="PROSITE" id="PS50954"/>
    </source>
</evidence>
<dbReference type="Proteomes" id="UP000095287">
    <property type="component" value="Unplaced"/>
</dbReference>
<accession>A0A1I8AHR5</accession>
<evidence type="ECO:0000313" key="6">
    <source>
        <dbReference type="WBParaSite" id="L893_g5878.t1"/>
    </source>
</evidence>
<organism evidence="5 6">
    <name type="scientific">Steinernema glaseri</name>
    <dbReference type="NCBI Taxonomy" id="37863"/>
    <lineage>
        <taxon>Eukaryota</taxon>
        <taxon>Metazoa</taxon>
        <taxon>Ecdysozoa</taxon>
        <taxon>Nematoda</taxon>
        <taxon>Chromadorea</taxon>
        <taxon>Rhabditida</taxon>
        <taxon>Tylenchina</taxon>
        <taxon>Panagrolaimomorpha</taxon>
        <taxon>Strongyloidoidea</taxon>
        <taxon>Steinernematidae</taxon>
        <taxon>Steinernema</taxon>
    </lineage>
</organism>
<evidence type="ECO:0000256" key="1">
    <source>
        <dbReference type="PROSITE-ProRule" id="PRU00023"/>
    </source>
</evidence>
<dbReference type="PANTHER" id="PTHR46427:SF1">
    <property type="entry name" value="ANKYRIN REPEAT AND LEM DOMAIN-CONTAINING PROTEIN 1"/>
    <property type="match status" value="1"/>
</dbReference>
<dbReference type="Gene3D" id="1.25.40.20">
    <property type="entry name" value="Ankyrin repeat-containing domain"/>
    <property type="match status" value="1"/>
</dbReference>
<feature type="transmembrane region" description="Helical" evidence="3">
    <location>
        <begin position="13"/>
        <end position="34"/>
    </location>
</feature>
<dbReference type="GO" id="GO:0005654">
    <property type="term" value="C:nucleoplasm"/>
    <property type="evidence" value="ECO:0007669"/>
    <property type="project" value="TreeGrafter"/>
</dbReference>
<feature type="repeat" description="ANK" evidence="1">
    <location>
        <begin position="97"/>
        <end position="129"/>
    </location>
</feature>
<dbReference type="SUPFAM" id="SSF48403">
    <property type="entry name" value="Ankyrin repeat"/>
    <property type="match status" value="1"/>
</dbReference>
<reference evidence="6" key="1">
    <citation type="submission" date="2016-11" db="UniProtKB">
        <authorList>
            <consortium name="WormBaseParasite"/>
        </authorList>
    </citation>
    <scope>IDENTIFICATION</scope>
</reference>
<proteinExistence type="predicted"/>
<dbReference type="Gene3D" id="1.10.720.40">
    <property type="match status" value="1"/>
</dbReference>
<dbReference type="PANTHER" id="PTHR46427">
    <property type="entry name" value="ANKYRIN REPEAT AND LEM DOMAIN-CONTAINING PROTEIN 1"/>
    <property type="match status" value="1"/>
</dbReference>
<dbReference type="AlphaFoldDB" id="A0A1I8AHR5"/>
<dbReference type="GO" id="GO:0000724">
    <property type="term" value="P:double-strand break repair via homologous recombination"/>
    <property type="evidence" value="ECO:0007669"/>
    <property type="project" value="TreeGrafter"/>
</dbReference>
<keyword evidence="3" id="KW-0812">Transmembrane</keyword>
<dbReference type="Pfam" id="PF03020">
    <property type="entry name" value="LEM"/>
    <property type="match status" value="1"/>
</dbReference>
<name>A0A1I8AHR5_9BILA</name>
<evidence type="ECO:0000256" key="3">
    <source>
        <dbReference type="SAM" id="Phobius"/>
    </source>
</evidence>